<feature type="compositionally biased region" description="Basic and acidic residues" evidence="1">
    <location>
        <begin position="188"/>
        <end position="197"/>
    </location>
</feature>
<feature type="region of interest" description="Disordered" evidence="1">
    <location>
        <begin position="129"/>
        <end position="211"/>
    </location>
</feature>
<feature type="region of interest" description="Disordered" evidence="1">
    <location>
        <begin position="1"/>
        <end position="22"/>
    </location>
</feature>
<comment type="caution">
    <text evidence="2">The sequence shown here is derived from an EMBL/GenBank/DDBJ whole genome shotgun (WGS) entry which is preliminary data.</text>
</comment>
<evidence type="ECO:0000313" key="2">
    <source>
        <dbReference type="EMBL" id="KAK8059880.1"/>
    </source>
</evidence>
<protein>
    <recommendedName>
        <fullName evidence="4">DNA-directed RNA polymerase III subunit</fullName>
    </recommendedName>
</protein>
<feature type="compositionally biased region" description="Acidic residues" evidence="1">
    <location>
        <begin position="198"/>
        <end position="211"/>
    </location>
</feature>
<reference evidence="2 3" key="1">
    <citation type="submission" date="2023-01" db="EMBL/GenBank/DDBJ databases">
        <title>Analysis of 21 Apiospora genomes using comparative genomics revels a genus with tremendous synthesis potential of carbohydrate active enzymes and secondary metabolites.</title>
        <authorList>
            <person name="Sorensen T."/>
        </authorList>
    </citation>
    <scope>NUCLEOTIDE SEQUENCE [LARGE SCALE GENOMIC DNA]</scope>
    <source>
        <strain evidence="2 3">CBS 83171</strain>
    </source>
</reference>
<accession>A0ABR1ULS9</accession>
<dbReference type="EMBL" id="JAQQWM010000006">
    <property type="protein sequence ID" value="KAK8059880.1"/>
    <property type="molecule type" value="Genomic_DNA"/>
</dbReference>
<proteinExistence type="predicted"/>
<feature type="compositionally biased region" description="Acidic residues" evidence="1">
    <location>
        <begin position="136"/>
        <end position="170"/>
    </location>
</feature>
<evidence type="ECO:0008006" key="4">
    <source>
        <dbReference type="Google" id="ProtNLM"/>
    </source>
</evidence>
<evidence type="ECO:0000256" key="1">
    <source>
        <dbReference type="SAM" id="MobiDB-lite"/>
    </source>
</evidence>
<organism evidence="2 3">
    <name type="scientific">Apiospora saccharicola</name>
    <dbReference type="NCBI Taxonomy" id="335842"/>
    <lineage>
        <taxon>Eukaryota</taxon>
        <taxon>Fungi</taxon>
        <taxon>Dikarya</taxon>
        <taxon>Ascomycota</taxon>
        <taxon>Pezizomycotina</taxon>
        <taxon>Sordariomycetes</taxon>
        <taxon>Xylariomycetidae</taxon>
        <taxon>Amphisphaeriales</taxon>
        <taxon>Apiosporaceae</taxon>
        <taxon>Apiospora</taxon>
    </lineage>
</organism>
<keyword evidence="3" id="KW-1185">Reference proteome</keyword>
<evidence type="ECO:0000313" key="3">
    <source>
        <dbReference type="Proteomes" id="UP001446871"/>
    </source>
</evidence>
<gene>
    <name evidence="2" type="ORF">PG996_009810</name>
</gene>
<dbReference type="Proteomes" id="UP001446871">
    <property type="component" value="Unassembled WGS sequence"/>
</dbReference>
<sequence length="211" mass="24152">MGKLSTGVDEPESRSIRPSNKRSRGIGIYENLELLRGEQKEAWPTKADFEDCTLPTRRNRELTILEDDDADFIIPATFRAQRERSTDSRSTVKYVPRLSKGVLDFANFRNFGIVKSTFPEDNLLSKIRIPRNSSDSGEEDEDEDEEETFHEEDEEPVAEDDSQVNEECEEYGAPYASTRASSPSGAYWDEHGNRIFPEDEGYDEYGDDMNE</sequence>
<name>A0ABR1ULS9_9PEZI</name>